<accession>A0A4P2VID5</accession>
<dbReference type="GO" id="GO:0005886">
    <property type="term" value="C:plasma membrane"/>
    <property type="evidence" value="ECO:0007669"/>
    <property type="project" value="UniProtKB-SubCell"/>
</dbReference>
<organism evidence="10 11">
    <name type="scientific">Fluviispira sanaruensis</name>
    <dbReference type="NCBI Taxonomy" id="2493639"/>
    <lineage>
        <taxon>Bacteria</taxon>
        <taxon>Pseudomonadati</taxon>
        <taxon>Bdellovibrionota</taxon>
        <taxon>Oligoflexia</taxon>
        <taxon>Silvanigrellales</taxon>
        <taxon>Silvanigrellaceae</taxon>
        <taxon>Fluviispira</taxon>
    </lineage>
</organism>
<reference evidence="10 11" key="1">
    <citation type="submission" date="2018-12" db="EMBL/GenBank/DDBJ databases">
        <title>Rubrispira sanarue gen. nov., sp., nov., a member of the order Silvanigrellales, isolated from a brackish lake in Hamamatsu Japan.</title>
        <authorList>
            <person name="Maejima Y."/>
            <person name="Iino T."/>
            <person name="Muraguchi Y."/>
            <person name="Fukuda K."/>
            <person name="Nojiri H."/>
            <person name="Ohkuma M."/>
            <person name="Moriuchi R."/>
            <person name="Dohra H."/>
            <person name="Kimbara K."/>
            <person name="Shintani M."/>
        </authorList>
    </citation>
    <scope>NUCLEOTIDE SEQUENCE [LARGE SCALE GENOMIC DNA]</scope>
    <source>
        <strain evidence="10 11">RF1110005</strain>
    </source>
</reference>
<evidence type="ECO:0000256" key="1">
    <source>
        <dbReference type="ARBA" id="ARBA00004713"/>
    </source>
</evidence>
<dbReference type="Pfam" id="PF04413">
    <property type="entry name" value="Glycos_transf_N"/>
    <property type="match status" value="1"/>
</dbReference>
<protein>
    <recommendedName>
        <fullName evidence="3 8">3-deoxy-D-manno-octulosonic acid transferase</fullName>
        <shortName evidence="8">Kdo transferase</shortName>
        <ecNumber evidence="2 8">2.4.99.12</ecNumber>
    </recommendedName>
    <alternativeName>
        <fullName evidence="5 8">Lipid IV(A) 3-deoxy-D-manno-octulosonic acid transferase</fullName>
    </alternativeName>
</protein>
<keyword evidence="8" id="KW-0472">Membrane</keyword>
<dbReference type="Gene3D" id="3.40.50.11720">
    <property type="entry name" value="3-Deoxy-D-manno-octulosonic-acid transferase, N-terminal domain"/>
    <property type="match status" value="1"/>
</dbReference>
<feature type="domain" description="3-deoxy-D-manno-octulosonic-acid transferase N-terminal" evidence="9">
    <location>
        <begin position="59"/>
        <end position="221"/>
    </location>
</feature>
<feature type="active site" description="Proton acceptor" evidence="7">
    <location>
        <position position="74"/>
    </location>
</feature>
<keyword evidence="4 8" id="KW-0808">Transferase</keyword>
<dbReference type="EMBL" id="AP019368">
    <property type="protein sequence ID" value="BBH51604.1"/>
    <property type="molecule type" value="Genomic_DNA"/>
</dbReference>
<dbReference type="InterPro" id="IPR039901">
    <property type="entry name" value="Kdotransferase"/>
</dbReference>
<name>A0A4P2VID5_FLUSA</name>
<dbReference type="InterPro" id="IPR007507">
    <property type="entry name" value="Glycos_transf_N"/>
</dbReference>
<dbReference type="PANTHER" id="PTHR42755:SF1">
    <property type="entry name" value="3-DEOXY-D-MANNO-OCTULOSONIC ACID TRANSFERASE, MITOCHONDRIAL-RELATED"/>
    <property type="match status" value="1"/>
</dbReference>
<dbReference type="GO" id="GO:0043842">
    <property type="term" value="F:Kdo transferase activity"/>
    <property type="evidence" value="ECO:0007669"/>
    <property type="project" value="UniProtKB-EC"/>
</dbReference>
<proteinExistence type="inferred from homology"/>
<comment type="function">
    <text evidence="8">Involved in lipopolysaccharide (LPS) biosynthesis. Catalyzes the transfer of 3-deoxy-D-manno-octulosonate (Kdo) residue(s) from CMP-Kdo to lipid IV(A), the tetraacyldisaccharide-1,4'-bisphosphate precursor of lipid A.</text>
</comment>
<dbReference type="OrthoDB" id="9789797at2"/>
<dbReference type="EC" id="2.4.99.12" evidence="2 8"/>
<comment type="catalytic activity">
    <reaction evidence="6 8">
        <text>lipid IVA (E. coli) + CMP-3-deoxy-beta-D-manno-octulosonate = alpha-Kdo-(2-&gt;6)-lipid IVA (E. coli) + CMP + H(+)</text>
        <dbReference type="Rhea" id="RHEA:28066"/>
        <dbReference type="ChEBI" id="CHEBI:15378"/>
        <dbReference type="ChEBI" id="CHEBI:58603"/>
        <dbReference type="ChEBI" id="CHEBI:60364"/>
        <dbReference type="ChEBI" id="CHEBI:60377"/>
        <dbReference type="ChEBI" id="CHEBI:85987"/>
        <dbReference type="EC" id="2.4.99.12"/>
    </reaction>
</comment>
<dbReference type="GO" id="GO:0009245">
    <property type="term" value="P:lipid A biosynthetic process"/>
    <property type="evidence" value="ECO:0007669"/>
    <property type="project" value="TreeGrafter"/>
</dbReference>
<evidence type="ECO:0000256" key="3">
    <source>
        <dbReference type="ARBA" id="ARBA00019077"/>
    </source>
</evidence>
<evidence type="ECO:0000256" key="7">
    <source>
        <dbReference type="PIRSR" id="PIRSR639901-1"/>
    </source>
</evidence>
<dbReference type="Proteomes" id="UP000291236">
    <property type="component" value="Chromosome"/>
</dbReference>
<dbReference type="InterPro" id="IPR038107">
    <property type="entry name" value="Glycos_transf_N_sf"/>
</dbReference>
<dbReference type="PANTHER" id="PTHR42755">
    <property type="entry name" value="3-DEOXY-MANNO-OCTULOSONATE CYTIDYLYLTRANSFERASE"/>
    <property type="match status" value="1"/>
</dbReference>
<comment type="similarity">
    <text evidence="8">Belongs to the glycosyltransferase group 1 family.</text>
</comment>
<keyword evidence="11" id="KW-1185">Reference proteome</keyword>
<evidence type="ECO:0000256" key="2">
    <source>
        <dbReference type="ARBA" id="ARBA00012621"/>
    </source>
</evidence>
<evidence type="ECO:0000256" key="6">
    <source>
        <dbReference type="ARBA" id="ARBA00049183"/>
    </source>
</evidence>
<gene>
    <name evidence="10" type="ORF">JCM31447_00180</name>
</gene>
<dbReference type="Gene3D" id="3.40.50.2000">
    <property type="entry name" value="Glycogen Phosphorylase B"/>
    <property type="match status" value="1"/>
</dbReference>
<evidence type="ECO:0000256" key="5">
    <source>
        <dbReference type="ARBA" id="ARBA00031445"/>
    </source>
</evidence>
<sequence>MYFLYEVTQKIIYFVLNLLAKYIHSRKFKKFCEARTSQYFINKIKDTENNYLEIKENNSKYFPVYWFHVASAGEMEQAIPVARKLNEKMNARFLLTYFSPSAEPFIKNFPALISAFSLPIDSRKNYKLIFSSLPISKIFFVRYDIWPALLHESKNLNIEINLLSASAIKTKNGILGKISNIWNIKFYKNFSNIFAVTKEDVEYFTQFLPLERVHYSGDAKWSRAFERANNCIKRKIEKDFSIFYSYCMAQREVLNKKNIVFGSPHKEEDKIALDCGIIKDKVFLIYVPHDVTEESCKKIIDNFRLMGTNSILYSELISIINNTIKNDDSFILENLYELKNHDIKRQSLFNSNNKDYNIPAHILSGYEVVIFDKIGYLAEIYEISDIAIIGGGFDGQIHNVLEAAAHGVPVLIGNLFVRASEAKELVNRGGAISFQNTNELFQFLIQWVSLEEQGTDSPHPTRILAQSKSKSLELFRSIPDTSEIVLQALFNEP</sequence>
<dbReference type="GO" id="GO:0009244">
    <property type="term" value="P:lipopolysaccharide core region biosynthetic process"/>
    <property type="evidence" value="ECO:0007669"/>
    <property type="project" value="UniProtKB-UniRule"/>
</dbReference>
<comment type="subcellular location">
    <subcellularLocation>
        <location evidence="8">Cell membrane</location>
    </subcellularLocation>
</comment>
<evidence type="ECO:0000256" key="4">
    <source>
        <dbReference type="ARBA" id="ARBA00022679"/>
    </source>
</evidence>
<dbReference type="AlphaFoldDB" id="A0A4P2VID5"/>
<evidence type="ECO:0000259" key="9">
    <source>
        <dbReference type="Pfam" id="PF04413"/>
    </source>
</evidence>
<keyword evidence="8" id="KW-1003">Cell membrane</keyword>
<comment type="pathway">
    <text evidence="1 8">Bacterial outer membrane biogenesis; LPS core biosynthesis.</text>
</comment>
<evidence type="ECO:0000256" key="8">
    <source>
        <dbReference type="RuleBase" id="RU365103"/>
    </source>
</evidence>
<dbReference type="KEGG" id="sbf:JCM31447_00180"/>
<keyword evidence="8" id="KW-0448">Lipopolysaccharide biosynthesis</keyword>
<evidence type="ECO:0000313" key="11">
    <source>
        <dbReference type="Proteomes" id="UP000291236"/>
    </source>
</evidence>
<dbReference type="RefSeq" id="WP_130605315.1">
    <property type="nucleotide sequence ID" value="NZ_AP019368.1"/>
</dbReference>
<dbReference type="UniPathway" id="UPA00958"/>
<evidence type="ECO:0000313" key="10">
    <source>
        <dbReference type="EMBL" id="BBH51604.1"/>
    </source>
</evidence>